<evidence type="ECO:0000259" key="4">
    <source>
        <dbReference type="PROSITE" id="PS50113"/>
    </source>
</evidence>
<dbReference type="InterPro" id="IPR001610">
    <property type="entry name" value="PAC"/>
</dbReference>
<evidence type="ECO:0000259" key="3">
    <source>
        <dbReference type="PROSITE" id="PS50112"/>
    </source>
</evidence>
<dbReference type="Pfam" id="PF00990">
    <property type="entry name" value="GGDEF"/>
    <property type="match status" value="1"/>
</dbReference>
<dbReference type="AlphaFoldDB" id="A0A401FX95"/>
<keyword evidence="1" id="KW-0175">Coiled coil</keyword>
<reference evidence="7" key="1">
    <citation type="submission" date="2017-11" db="EMBL/GenBank/DDBJ databases">
        <authorList>
            <person name="Watanabe M."/>
            <person name="Kojima H."/>
        </authorList>
    </citation>
    <scope>NUCLEOTIDE SEQUENCE [LARGE SCALE GENOMIC DNA]</scope>
    <source>
        <strain evidence="7">Tokyo 01</strain>
    </source>
</reference>
<evidence type="ECO:0000256" key="1">
    <source>
        <dbReference type="SAM" id="Coils"/>
    </source>
</evidence>
<feature type="transmembrane region" description="Helical" evidence="2">
    <location>
        <begin position="12"/>
        <end position="37"/>
    </location>
</feature>
<comment type="caution">
    <text evidence="6">The sequence shown here is derived from an EMBL/GenBank/DDBJ whole genome shotgun (WGS) entry which is preliminary data.</text>
</comment>
<dbReference type="InterPro" id="IPR035965">
    <property type="entry name" value="PAS-like_dom_sf"/>
</dbReference>
<sequence>MFLSVLFRRIFISNGMIALGLAVMICLLCVPAVSRILRSQEEQRIRTSLSHICNAITTLHEGLRHCRGAAVAARKQQIRNAVLARTALFANTYRAFQQGEFPSGEAARASALAALDTFEDDYEAMLWVADYDGAFIVPPESDLLKKHLLNAGDEEGRPAFPAMIRLALDKNEGYVRYRHQKSGGSQPVDMTGYSKNFHPWHWIIGAVFSLSDIEKILSQREQNALRQLRDTLPAEDGNLLVFNSRMDSILPPATPGTGGPAPDDARQVLLKKLMAAAHTPARRIRYHRNHPNDPDHDTFEKTAWVRHIPDRDWYVVLSVYTDDLDRPAQALRKQFLVFFFLTFLIYVIAITGVLTIILTPVTCLSDMAAEFLRKGEIRENRYLVDHGEIGTIGAAIFGMTKQLDSCRQKLGQYTRDREHLIRKNDRVRERAYELTRARKKLEKDLENYKHIHADLKKSEERYRAMLENIEEYFYEVDLLGNLIFFNDALYQMLGYTREELLGMNFREYMDPETSEKAYHTFKKAYDSGKPYRGFEWRLVRKDGTRCYVEVSVALIRDENDEVIGFRGIARDISELIYLVYHDSLTGLYNRQAFFERLKETLAYAKRDKNEKNIFYLDLDNFKQVNDDYGHDVGDEVLKEVSARLRESLRETDHICRLGGDEFTIILNNISDSRPDEAACRIIESLSEPYVIHGFIIDFITPSIGISAYPRDAQDIERLIKCADIAMYKAKETGGKYTFYDKSLEPDSEYEG</sequence>
<dbReference type="CDD" id="cd01949">
    <property type="entry name" value="GGDEF"/>
    <property type="match status" value="1"/>
</dbReference>
<evidence type="ECO:0008006" key="8">
    <source>
        <dbReference type="Google" id="ProtNLM"/>
    </source>
</evidence>
<dbReference type="EMBL" id="BEXT01000001">
    <property type="protein sequence ID" value="GBC61581.1"/>
    <property type="molecule type" value="Genomic_DNA"/>
</dbReference>
<dbReference type="SMART" id="SM00267">
    <property type="entry name" value="GGDEF"/>
    <property type="match status" value="1"/>
</dbReference>
<dbReference type="InterPro" id="IPR052163">
    <property type="entry name" value="DGC-Regulatory_Protein"/>
</dbReference>
<evidence type="ECO:0000256" key="2">
    <source>
        <dbReference type="SAM" id="Phobius"/>
    </source>
</evidence>
<name>A0A401FX95_9BACT</name>
<dbReference type="NCBIfam" id="TIGR00229">
    <property type="entry name" value="sensory_box"/>
    <property type="match status" value="1"/>
</dbReference>
<dbReference type="OrthoDB" id="9759607at2"/>
<keyword evidence="2" id="KW-1133">Transmembrane helix</keyword>
<feature type="domain" description="PAC" evidence="4">
    <location>
        <begin position="532"/>
        <end position="584"/>
    </location>
</feature>
<evidence type="ECO:0000313" key="6">
    <source>
        <dbReference type="EMBL" id="GBC61581.1"/>
    </source>
</evidence>
<keyword evidence="2" id="KW-0472">Membrane</keyword>
<dbReference type="SUPFAM" id="SSF55073">
    <property type="entry name" value="Nucleotide cyclase"/>
    <property type="match status" value="1"/>
</dbReference>
<accession>A0A401FX95</accession>
<dbReference type="Gene3D" id="3.30.70.270">
    <property type="match status" value="1"/>
</dbReference>
<dbReference type="SUPFAM" id="SSF55785">
    <property type="entry name" value="PYP-like sensor domain (PAS domain)"/>
    <property type="match status" value="1"/>
</dbReference>
<dbReference type="FunFam" id="3.30.70.270:FF:000001">
    <property type="entry name" value="Diguanylate cyclase domain protein"/>
    <property type="match status" value="1"/>
</dbReference>
<dbReference type="PROSITE" id="PS50887">
    <property type="entry name" value="GGDEF"/>
    <property type="match status" value="1"/>
</dbReference>
<dbReference type="InterPro" id="IPR029787">
    <property type="entry name" value="Nucleotide_cyclase"/>
</dbReference>
<dbReference type="PANTHER" id="PTHR46663">
    <property type="entry name" value="DIGUANYLATE CYCLASE DGCT-RELATED"/>
    <property type="match status" value="1"/>
</dbReference>
<reference evidence="7" key="2">
    <citation type="submission" date="2019-01" db="EMBL/GenBank/DDBJ databases">
        <title>Genome sequence of Desulfonema ishimotonii strain Tokyo 01.</title>
        <authorList>
            <person name="Fukui M."/>
        </authorList>
    </citation>
    <scope>NUCLEOTIDE SEQUENCE [LARGE SCALE GENOMIC DNA]</scope>
    <source>
        <strain evidence="7">Tokyo 01</strain>
    </source>
</reference>
<keyword evidence="7" id="KW-1185">Reference proteome</keyword>
<organism evidence="6 7">
    <name type="scientific">Desulfonema ishimotonii</name>
    <dbReference type="NCBI Taxonomy" id="45657"/>
    <lineage>
        <taxon>Bacteria</taxon>
        <taxon>Pseudomonadati</taxon>
        <taxon>Thermodesulfobacteriota</taxon>
        <taxon>Desulfobacteria</taxon>
        <taxon>Desulfobacterales</taxon>
        <taxon>Desulfococcaceae</taxon>
        <taxon>Desulfonema</taxon>
    </lineage>
</organism>
<dbReference type="InterPro" id="IPR000014">
    <property type="entry name" value="PAS"/>
</dbReference>
<feature type="coiled-coil region" evidence="1">
    <location>
        <begin position="424"/>
        <end position="458"/>
    </location>
</feature>
<dbReference type="InterPro" id="IPR043128">
    <property type="entry name" value="Rev_trsase/Diguanyl_cyclase"/>
</dbReference>
<dbReference type="CDD" id="cd00130">
    <property type="entry name" value="PAS"/>
    <property type="match status" value="1"/>
</dbReference>
<protein>
    <recommendedName>
        <fullName evidence="8">Sensor domain-containing diguanylate cyclase</fullName>
    </recommendedName>
</protein>
<dbReference type="GO" id="GO:0003824">
    <property type="term" value="F:catalytic activity"/>
    <property type="evidence" value="ECO:0007669"/>
    <property type="project" value="UniProtKB-ARBA"/>
</dbReference>
<dbReference type="RefSeq" id="WP_124328851.1">
    <property type="nucleotide sequence ID" value="NZ_BEXT01000001.1"/>
</dbReference>
<feature type="domain" description="GGDEF" evidence="5">
    <location>
        <begin position="609"/>
        <end position="741"/>
    </location>
</feature>
<dbReference type="Pfam" id="PF13426">
    <property type="entry name" value="PAS_9"/>
    <property type="match status" value="1"/>
</dbReference>
<feature type="transmembrane region" description="Helical" evidence="2">
    <location>
        <begin position="335"/>
        <end position="358"/>
    </location>
</feature>
<gene>
    <name evidence="6" type="ORF">DENIS_2543</name>
</gene>
<evidence type="ECO:0000313" key="7">
    <source>
        <dbReference type="Proteomes" id="UP000288096"/>
    </source>
</evidence>
<dbReference type="Gene3D" id="3.30.450.20">
    <property type="entry name" value="PAS domain"/>
    <property type="match status" value="3"/>
</dbReference>
<dbReference type="PROSITE" id="PS50113">
    <property type="entry name" value="PAC"/>
    <property type="match status" value="1"/>
</dbReference>
<feature type="domain" description="PAS" evidence="3">
    <location>
        <begin position="458"/>
        <end position="528"/>
    </location>
</feature>
<keyword evidence="2" id="KW-0812">Transmembrane</keyword>
<dbReference type="Pfam" id="PF08269">
    <property type="entry name" value="dCache_2"/>
    <property type="match status" value="1"/>
</dbReference>
<dbReference type="NCBIfam" id="TIGR00254">
    <property type="entry name" value="GGDEF"/>
    <property type="match status" value="1"/>
</dbReference>
<dbReference type="InterPro" id="IPR000700">
    <property type="entry name" value="PAS-assoc_C"/>
</dbReference>
<dbReference type="Proteomes" id="UP000288096">
    <property type="component" value="Unassembled WGS sequence"/>
</dbReference>
<dbReference type="InterPro" id="IPR000160">
    <property type="entry name" value="GGDEF_dom"/>
</dbReference>
<dbReference type="SMART" id="SM00086">
    <property type="entry name" value="PAC"/>
    <property type="match status" value="1"/>
</dbReference>
<dbReference type="PANTHER" id="PTHR46663:SF3">
    <property type="entry name" value="SLL0267 PROTEIN"/>
    <property type="match status" value="1"/>
</dbReference>
<proteinExistence type="predicted"/>
<dbReference type="SMART" id="SM00091">
    <property type="entry name" value="PAS"/>
    <property type="match status" value="1"/>
</dbReference>
<dbReference type="PROSITE" id="PS50112">
    <property type="entry name" value="PAS"/>
    <property type="match status" value="1"/>
</dbReference>
<evidence type="ECO:0000259" key="5">
    <source>
        <dbReference type="PROSITE" id="PS50887"/>
    </source>
</evidence>
<dbReference type="InterPro" id="IPR004010">
    <property type="entry name" value="Double_Cache_2"/>
</dbReference>